<dbReference type="Proteomes" id="UP000008311">
    <property type="component" value="Unassembled WGS sequence"/>
</dbReference>
<proteinExistence type="predicted"/>
<dbReference type="EMBL" id="EQ974753">
    <property type="protein sequence ID" value="EEF28182.1"/>
    <property type="molecule type" value="Genomic_DNA"/>
</dbReference>
<organism evidence="1 2">
    <name type="scientific">Ricinus communis</name>
    <name type="common">Castor bean</name>
    <dbReference type="NCBI Taxonomy" id="3988"/>
    <lineage>
        <taxon>Eukaryota</taxon>
        <taxon>Viridiplantae</taxon>
        <taxon>Streptophyta</taxon>
        <taxon>Embryophyta</taxon>
        <taxon>Tracheophyta</taxon>
        <taxon>Spermatophyta</taxon>
        <taxon>Magnoliopsida</taxon>
        <taxon>eudicotyledons</taxon>
        <taxon>Gunneridae</taxon>
        <taxon>Pentapetalae</taxon>
        <taxon>rosids</taxon>
        <taxon>fabids</taxon>
        <taxon>Malpighiales</taxon>
        <taxon>Euphorbiaceae</taxon>
        <taxon>Acalyphoideae</taxon>
        <taxon>Acalypheae</taxon>
        <taxon>Ricinus</taxon>
    </lineage>
</organism>
<protein>
    <submittedName>
        <fullName evidence="1">Uncharacterized protein</fullName>
    </submittedName>
</protein>
<reference evidence="2" key="1">
    <citation type="journal article" date="2010" name="Nat. Biotechnol.">
        <title>Draft genome sequence of the oilseed species Ricinus communis.</title>
        <authorList>
            <person name="Chan A.P."/>
            <person name="Crabtree J."/>
            <person name="Zhao Q."/>
            <person name="Lorenzi H."/>
            <person name="Orvis J."/>
            <person name="Puiu D."/>
            <person name="Melake-Berhan A."/>
            <person name="Jones K.M."/>
            <person name="Redman J."/>
            <person name="Chen G."/>
            <person name="Cahoon E.B."/>
            <person name="Gedil M."/>
            <person name="Stanke M."/>
            <person name="Haas B.J."/>
            <person name="Wortman J.R."/>
            <person name="Fraser-Liggett C.M."/>
            <person name="Ravel J."/>
            <person name="Rabinowicz P.D."/>
        </authorList>
    </citation>
    <scope>NUCLEOTIDE SEQUENCE [LARGE SCALE GENOMIC DNA]</scope>
    <source>
        <strain evidence="2">cv. Hale</strain>
    </source>
</reference>
<accession>B9T7G9</accession>
<name>B9T7G9_RICCO</name>
<evidence type="ECO:0000313" key="1">
    <source>
        <dbReference type="EMBL" id="EEF28182.1"/>
    </source>
</evidence>
<dbReference type="InParanoid" id="B9T7G9"/>
<keyword evidence="2" id="KW-1185">Reference proteome</keyword>
<dbReference type="AlphaFoldDB" id="B9T7G9"/>
<gene>
    <name evidence="1" type="ORF">RCOM_0018350</name>
</gene>
<sequence>MHAGTDRRRPQQFILRPGRNQPKQLRVELTSHRGRDLRGFLDGWLQPVEPRQQRALQRVRNRDRLRRAFQLVADARILQQIALENGLGQFLDEERHTVRLRDDLIEYEIRKPLAPRQPLDHRNAIAAR</sequence>
<evidence type="ECO:0000313" key="2">
    <source>
        <dbReference type="Proteomes" id="UP000008311"/>
    </source>
</evidence>